<proteinExistence type="inferred from homology"/>
<evidence type="ECO:0000256" key="6">
    <source>
        <dbReference type="ARBA" id="ARBA00022692"/>
    </source>
</evidence>
<keyword evidence="9" id="KW-0046">Antibiotic resistance</keyword>
<dbReference type="PROSITE" id="PS51012">
    <property type="entry name" value="ABC_TM2"/>
    <property type="match status" value="1"/>
</dbReference>
<reference evidence="13" key="1">
    <citation type="journal article" date="2019" name="Int. J. Syst. Evol. Microbiol.">
        <title>The Global Catalogue of Microorganisms (GCM) 10K type strain sequencing project: providing services to taxonomists for standard genome sequencing and annotation.</title>
        <authorList>
            <consortium name="The Broad Institute Genomics Platform"/>
            <consortium name="The Broad Institute Genome Sequencing Center for Infectious Disease"/>
            <person name="Wu L."/>
            <person name="Ma J."/>
        </authorList>
    </citation>
    <scope>NUCLEOTIDE SEQUENCE [LARGE SCALE GENOMIC DNA]</scope>
    <source>
        <strain evidence="13">JCM 18956</strain>
    </source>
</reference>
<dbReference type="RefSeq" id="WP_425556929.1">
    <property type="nucleotide sequence ID" value="NZ_BAABLM010000002.1"/>
</dbReference>
<evidence type="ECO:0000256" key="2">
    <source>
        <dbReference type="ARBA" id="ARBA00007783"/>
    </source>
</evidence>
<feature type="transmembrane region" description="Helical" evidence="10">
    <location>
        <begin position="155"/>
        <end position="178"/>
    </location>
</feature>
<dbReference type="EMBL" id="BAABLM010000002">
    <property type="protein sequence ID" value="GAA4670552.1"/>
    <property type="molecule type" value="Genomic_DNA"/>
</dbReference>
<evidence type="ECO:0000256" key="4">
    <source>
        <dbReference type="ARBA" id="ARBA00022475"/>
    </source>
</evidence>
<name>A0ABP8VTT4_9MICO</name>
<gene>
    <name evidence="12" type="ORF">GCM10025780_12510</name>
</gene>
<dbReference type="Proteomes" id="UP001501295">
    <property type="component" value="Unassembled WGS sequence"/>
</dbReference>
<keyword evidence="3 10" id="KW-0813">Transport</keyword>
<dbReference type="Pfam" id="PF01061">
    <property type="entry name" value="ABC2_membrane"/>
    <property type="match status" value="1"/>
</dbReference>
<keyword evidence="13" id="KW-1185">Reference proteome</keyword>
<keyword evidence="8 10" id="KW-0472">Membrane</keyword>
<feature type="transmembrane region" description="Helical" evidence="10">
    <location>
        <begin position="75"/>
        <end position="91"/>
    </location>
</feature>
<accession>A0ABP8VTT4</accession>
<dbReference type="InterPro" id="IPR000412">
    <property type="entry name" value="ABC_2_transport"/>
</dbReference>
<comment type="caution">
    <text evidence="12">The sequence shown here is derived from an EMBL/GenBank/DDBJ whole genome shotgun (WGS) entry which is preliminary data.</text>
</comment>
<dbReference type="PRINTS" id="PR00164">
    <property type="entry name" value="ABC2TRNSPORT"/>
</dbReference>
<evidence type="ECO:0000256" key="10">
    <source>
        <dbReference type="RuleBase" id="RU361157"/>
    </source>
</evidence>
<comment type="subcellular location">
    <subcellularLocation>
        <location evidence="1">Cell inner membrane</location>
        <topology evidence="1">Multi-pass membrane protein</topology>
    </subcellularLocation>
    <subcellularLocation>
        <location evidence="10">Cell membrane</location>
        <topology evidence="10">Multi-pass membrane protein</topology>
    </subcellularLocation>
</comment>
<dbReference type="PANTHER" id="PTHR30413:SF8">
    <property type="entry name" value="TRANSPORT PERMEASE PROTEIN"/>
    <property type="match status" value="1"/>
</dbReference>
<feature type="transmembrane region" description="Helical" evidence="10">
    <location>
        <begin position="46"/>
        <end position="69"/>
    </location>
</feature>
<dbReference type="InterPro" id="IPR047817">
    <property type="entry name" value="ABC2_TM_bact-type"/>
</dbReference>
<evidence type="ECO:0000256" key="7">
    <source>
        <dbReference type="ARBA" id="ARBA00022989"/>
    </source>
</evidence>
<keyword evidence="5" id="KW-0997">Cell inner membrane</keyword>
<organism evidence="12 13">
    <name type="scientific">Frondihabitans cladoniiphilus</name>
    <dbReference type="NCBI Taxonomy" id="715785"/>
    <lineage>
        <taxon>Bacteria</taxon>
        <taxon>Bacillati</taxon>
        <taxon>Actinomycetota</taxon>
        <taxon>Actinomycetes</taxon>
        <taxon>Micrococcales</taxon>
        <taxon>Microbacteriaceae</taxon>
        <taxon>Frondihabitans</taxon>
    </lineage>
</organism>
<evidence type="ECO:0000313" key="13">
    <source>
        <dbReference type="Proteomes" id="UP001501295"/>
    </source>
</evidence>
<keyword evidence="6 10" id="KW-0812">Transmembrane</keyword>
<feature type="transmembrane region" description="Helical" evidence="10">
    <location>
        <begin position="212"/>
        <end position="231"/>
    </location>
</feature>
<evidence type="ECO:0000256" key="3">
    <source>
        <dbReference type="ARBA" id="ARBA00022448"/>
    </source>
</evidence>
<feature type="transmembrane region" description="Helical" evidence="10">
    <location>
        <begin position="243"/>
        <end position="262"/>
    </location>
</feature>
<evidence type="ECO:0000256" key="1">
    <source>
        <dbReference type="ARBA" id="ARBA00004429"/>
    </source>
</evidence>
<evidence type="ECO:0000313" key="12">
    <source>
        <dbReference type="EMBL" id="GAA4670552.1"/>
    </source>
</evidence>
<sequence length="271" mass="30628">MTAATTTRVETAPYARATGVTRYRKVLWLLTSRDLKVRYSTSKLGYLWSILDPLLMSAIYFFVFTVVFHRHVGETPYIIFLLTGLLPWQWFNGAVSDSTKAFISDAKLVRSTKIPRTIWVNRIVLSKGIEFLFSLPVLAIFALFTHAGVGWHTLLFPVAIVLQGVFITGVSLIIAPLVVFFRDLERATKLILRFLFYASPIIYGTKNLPERYHLLASFNPLTGIFGMYRSAFFSDQFSLRDSVIAAVVSFVLLAVGILVFRASERAVLKEI</sequence>
<feature type="domain" description="ABC transmembrane type-2" evidence="11">
    <location>
        <begin position="44"/>
        <end position="263"/>
    </location>
</feature>
<dbReference type="InterPro" id="IPR013525">
    <property type="entry name" value="ABC2_TM"/>
</dbReference>
<keyword evidence="7 10" id="KW-1133">Transmembrane helix</keyword>
<dbReference type="PANTHER" id="PTHR30413">
    <property type="entry name" value="INNER MEMBRANE TRANSPORT PERMEASE"/>
    <property type="match status" value="1"/>
</dbReference>
<evidence type="ECO:0000256" key="5">
    <source>
        <dbReference type="ARBA" id="ARBA00022519"/>
    </source>
</evidence>
<protein>
    <recommendedName>
        <fullName evidence="10">Transport permease protein</fullName>
    </recommendedName>
</protein>
<evidence type="ECO:0000256" key="8">
    <source>
        <dbReference type="ARBA" id="ARBA00023136"/>
    </source>
</evidence>
<comment type="similarity">
    <text evidence="2 10">Belongs to the ABC-2 integral membrane protein family.</text>
</comment>
<feature type="transmembrane region" description="Helical" evidence="10">
    <location>
        <begin position="131"/>
        <end position="149"/>
    </location>
</feature>
<keyword evidence="4 10" id="KW-1003">Cell membrane</keyword>
<evidence type="ECO:0000256" key="9">
    <source>
        <dbReference type="ARBA" id="ARBA00023251"/>
    </source>
</evidence>
<evidence type="ECO:0000259" key="11">
    <source>
        <dbReference type="PROSITE" id="PS51012"/>
    </source>
</evidence>